<organism evidence="7 8">
    <name type="scientific">Halobacillus shinanisalinarum</name>
    <dbReference type="NCBI Taxonomy" id="2932258"/>
    <lineage>
        <taxon>Bacteria</taxon>
        <taxon>Bacillati</taxon>
        <taxon>Bacillota</taxon>
        <taxon>Bacilli</taxon>
        <taxon>Bacillales</taxon>
        <taxon>Bacillaceae</taxon>
        <taxon>Halobacillus</taxon>
    </lineage>
</organism>
<dbReference type="Gene3D" id="1.10.230.10">
    <property type="entry name" value="Cytochrome P450-Terp, domain 2"/>
    <property type="match status" value="1"/>
</dbReference>
<dbReference type="PANTHER" id="PTHR11739:SF4">
    <property type="entry name" value="CITRATE SYNTHASE, PEROXISOMAL"/>
    <property type="match status" value="1"/>
</dbReference>
<dbReference type="PANTHER" id="PTHR11739">
    <property type="entry name" value="CITRATE SYNTHASE"/>
    <property type="match status" value="1"/>
</dbReference>
<comment type="pathway">
    <text evidence="1">Carbohydrate metabolism; tricarboxylic acid cycle.</text>
</comment>
<accession>A0ABY4GZY9</accession>
<dbReference type="PROSITE" id="PS00480">
    <property type="entry name" value="CITRATE_SYNTHASE"/>
    <property type="match status" value="1"/>
</dbReference>
<dbReference type="RefSeq" id="WP_244753083.1">
    <property type="nucleotide sequence ID" value="NZ_CP095074.1"/>
</dbReference>
<name>A0ABY4GZY9_9BACI</name>
<dbReference type="PIRSF" id="PIRSF001369">
    <property type="entry name" value="Citrate_synth"/>
    <property type="match status" value="1"/>
</dbReference>
<dbReference type="InterPro" id="IPR019810">
    <property type="entry name" value="Citrate_synthase_AS"/>
</dbReference>
<gene>
    <name evidence="7" type="ORF">MUO14_00290</name>
</gene>
<dbReference type="Proteomes" id="UP000831880">
    <property type="component" value="Chromosome"/>
</dbReference>
<dbReference type="InterPro" id="IPR016142">
    <property type="entry name" value="Citrate_synth-like_lrg_a-sub"/>
</dbReference>
<sequence>MLYPGLKGVTAVETELSDIDGKTGRLYYRHQSVEEIVGARGFEEVCYFLLEGEFPDSRELQWMKELLVKERSIDNELKAWIEQLTNKQSIVATIRSAISCLDRSKDQWPIQTSEAIRLIAKLPTVVAYSYRSKMNLKPVEPLNELDHVENFLYMLFGTRKTREEVRALEAYMVLTAEHGMNASTFASRVVISTGSDLYSAVIAAIGALKGPLHGGAPTGVLDYIEDVKHQPVEEVIRKKLTNHEKVMGFGHRVYKAKDPRAEALKAQLMKIEPKPNWVDFTLKVESETVNWLDELKPGRKLYANVEFYAAALMKAIEIPADLFTPIFCSSRIVGWSAHIMEQSRNNTIFRPAAKYKKSE</sequence>
<dbReference type="EMBL" id="CP095074">
    <property type="protein sequence ID" value="UOQ93483.1"/>
    <property type="molecule type" value="Genomic_DNA"/>
</dbReference>
<dbReference type="Gene3D" id="1.10.580.10">
    <property type="entry name" value="Citrate Synthase, domain 1"/>
    <property type="match status" value="1"/>
</dbReference>
<reference evidence="7 8" key="1">
    <citation type="submission" date="2022-04" db="EMBL/GenBank/DDBJ databases">
        <title>Halobacillus sp. isolated from saltern.</title>
        <authorList>
            <person name="Won M."/>
            <person name="Lee C.-M."/>
            <person name="Woen H.-Y."/>
            <person name="Kwon S.-W."/>
        </authorList>
    </citation>
    <scope>NUCLEOTIDE SEQUENCE [LARGE SCALE GENOMIC DNA]</scope>
    <source>
        <strain evidence="7 8">SSTM10-2</strain>
    </source>
</reference>
<keyword evidence="8" id="KW-1185">Reference proteome</keyword>
<comment type="catalytic activity">
    <reaction evidence="4">
        <text>oxaloacetate + acetyl-CoA + H2O = citrate + CoA + H(+)</text>
        <dbReference type="Rhea" id="RHEA:16845"/>
        <dbReference type="ChEBI" id="CHEBI:15377"/>
        <dbReference type="ChEBI" id="CHEBI:15378"/>
        <dbReference type="ChEBI" id="CHEBI:16452"/>
        <dbReference type="ChEBI" id="CHEBI:16947"/>
        <dbReference type="ChEBI" id="CHEBI:57287"/>
        <dbReference type="ChEBI" id="CHEBI:57288"/>
        <dbReference type="EC" id="2.3.3.16"/>
    </reaction>
</comment>
<evidence type="ECO:0000256" key="2">
    <source>
        <dbReference type="ARBA" id="ARBA00010566"/>
    </source>
</evidence>
<evidence type="ECO:0000256" key="5">
    <source>
        <dbReference type="PIRNR" id="PIRNR001369"/>
    </source>
</evidence>
<protein>
    <recommendedName>
        <fullName evidence="5">Citrate synthase</fullName>
    </recommendedName>
</protein>
<dbReference type="InterPro" id="IPR016143">
    <property type="entry name" value="Citrate_synth-like_sm_a-sub"/>
</dbReference>
<evidence type="ECO:0000256" key="4">
    <source>
        <dbReference type="ARBA" id="ARBA00049288"/>
    </source>
</evidence>
<keyword evidence="3 5" id="KW-0808">Transferase</keyword>
<dbReference type="InterPro" id="IPR024176">
    <property type="entry name" value="Citrate_synthase_bac-typ"/>
</dbReference>
<proteinExistence type="inferred from homology"/>
<evidence type="ECO:0000256" key="3">
    <source>
        <dbReference type="ARBA" id="ARBA00022679"/>
    </source>
</evidence>
<dbReference type="InterPro" id="IPR002020">
    <property type="entry name" value="Citrate_synthase"/>
</dbReference>
<evidence type="ECO:0000313" key="8">
    <source>
        <dbReference type="Proteomes" id="UP000831880"/>
    </source>
</evidence>
<dbReference type="PRINTS" id="PR00143">
    <property type="entry name" value="CITRTSNTHASE"/>
</dbReference>
<dbReference type="InterPro" id="IPR036969">
    <property type="entry name" value="Citrate_synthase_sf"/>
</dbReference>
<evidence type="ECO:0000256" key="1">
    <source>
        <dbReference type="ARBA" id="ARBA00005163"/>
    </source>
</evidence>
<dbReference type="Pfam" id="PF00285">
    <property type="entry name" value="Citrate_synt"/>
    <property type="match status" value="1"/>
</dbReference>
<evidence type="ECO:0000313" key="7">
    <source>
        <dbReference type="EMBL" id="UOQ93483.1"/>
    </source>
</evidence>
<dbReference type="SUPFAM" id="SSF48256">
    <property type="entry name" value="Citrate synthase"/>
    <property type="match status" value="1"/>
</dbReference>
<evidence type="ECO:0000256" key="6">
    <source>
        <dbReference type="RuleBase" id="RU003406"/>
    </source>
</evidence>
<comment type="similarity">
    <text evidence="2 5 6">Belongs to the citrate synthase family.</text>
</comment>